<reference evidence="1 2" key="1">
    <citation type="journal article" date="2020" name="Cell">
        <title>Large-Scale Comparative Analyses of Tick Genomes Elucidate Their Genetic Diversity and Vector Capacities.</title>
        <authorList>
            <consortium name="Tick Genome and Microbiome Consortium (TIGMIC)"/>
            <person name="Jia N."/>
            <person name="Wang J."/>
            <person name="Shi W."/>
            <person name="Du L."/>
            <person name="Sun Y."/>
            <person name="Zhan W."/>
            <person name="Jiang J.F."/>
            <person name="Wang Q."/>
            <person name="Zhang B."/>
            <person name="Ji P."/>
            <person name="Bell-Sakyi L."/>
            <person name="Cui X.M."/>
            <person name="Yuan T.T."/>
            <person name="Jiang B.G."/>
            <person name="Yang W.F."/>
            <person name="Lam T.T."/>
            <person name="Chang Q.C."/>
            <person name="Ding S.J."/>
            <person name="Wang X.J."/>
            <person name="Zhu J.G."/>
            <person name="Ruan X.D."/>
            <person name="Zhao L."/>
            <person name="Wei J.T."/>
            <person name="Ye R.Z."/>
            <person name="Que T.C."/>
            <person name="Du C.H."/>
            <person name="Zhou Y.H."/>
            <person name="Cheng J.X."/>
            <person name="Dai P.F."/>
            <person name="Guo W.B."/>
            <person name="Han X.H."/>
            <person name="Huang E.J."/>
            <person name="Li L.F."/>
            <person name="Wei W."/>
            <person name="Gao Y.C."/>
            <person name="Liu J.Z."/>
            <person name="Shao H.Z."/>
            <person name="Wang X."/>
            <person name="Wang C.C."/>
            <person name="Yang T.C."/>
            <person name="Huo Q.B."/>
            <person name="Li W."/>
            <person name="Chen H.Y."/>
            <person name="Chen S.E."/>
            <person name="Zhou L.G."/>
            <person name="Ni X.B."/>
            <person name="Tian J.H."/>
            <person name="Sheng Y."/>
            <person name="Liu T."/>
            <person name="Pan Y.S."/>
            <person name="Xia L.Y."/>
            <person name="Li J."/>
            <person name="Zhao F."/>
            <person name="Cao W.C."/>
        </authorList>
    </citation>
    <scope>NUCLEOTIDE SEQUENCE [LARGE SCALE GENOMIC DNA]</scope>
    <source>
        <strain evidence="1">Iper-2018</strain>
    </source>
</reference>
<organism evidence="1 2">
    <name type="scientific">Ixodes persulcatus</name>
    <name type="common">Taiga tick</name>
    <dbReference type="NCBI Taxonomy" id="34615"/>
    <lineage>
        <taxon>Eukaryota</taxon>
        <taxon>Metazoa</taxon>
        <taxon>Ecdysozoa</taxon>
        <taxon>Arthropoda</taxon>
        <taxon>Chelicerata</taxon>
        <taxon>Arachnida</taxon>
        <taxon>Acari</taxon>
        <taxon>Parasitiformes</taxon>
        <taxon>Ixodida</taxon>
        <taxon>Ixodoidea</taxon>
        <taxon>Ixodidae</taxon>
        <taxon>Ixodinae</taxon>
        <taxon>Ixodes</taxon>
    </lineage>
</organism>
<name>A0AC60QUN2_IXOPE</name>
<evidence type="ECO:0000313" key="1">
    <source>
        <dbReference type="EMBL" id="KAG0442278.1"/>
    </source>
</evidence>
<accession>A0AC60QUN2</accession>
<gene>
    <name evidence="1" type="ORF">HPB47_015747</name>
</gene>
<dbReference type="Proteomes" id="UP000805193">
    <property type="component" value="Unassembled WGS sequence"/>
</dbReference>
<protein>
    <submittedName>
        <fullName evidence="1">Uncharacterized protein</fullName>
    </submittedName>
</protein>
<keyword evidence="2" id="KW-1185">Reference proteome</keyword>
<comment type="caution">
    <text evidence="1">The sequence shown here is derived from an EMBL/GenBank/DDBJ whole genome shotgun (WGS) entry which is preliminary data.</text>
</comment>
<sequence>MAVHGRLPPPVLFKMANPATPRGPTMDTPRRSLDPGCLGSRPSLVTCPGLRRGPFRSSEVVILLRHGDWMGRRRRRLLLLRPT</sequence>
<dbReference type="EMBL" id="JABSTQ010004412">
    <property type="protein sequence ID" value="KAG0442278.1"/>
    <property type="molecule type" value="Genomic_DNA"/>
</dbReference>
<proteinExistence type="predicted"/>
<evidence type="ECO:0000313" key="2">
    <source>
        <dbReference type="Proteomes" id="UP000805193"/>
    </source>
</evidence>